<sequence>MISKPKPLQKLTIDKSSQAKNQEDDAANEEVIKDIDSYFIPIDVSNFKDIPLGQFTVFDLTGHLITCFEGINRFPSLQKLILKKTLISSFKGSTEMPNLQEIDFSETPLSRRFYCREMALFALGFQIRVINNVPVSQIELNLSSLNTRTGIENYVQKGNFIISYPNSNPVSTFTTSNLGFCSPRCANEISTTFTEFNENYEQMKLKEPNKIASADQMYSKISHDATAFRRARTQFSNQFKWFSNLNIHYSSQNEEIENLRLQIQGLKPSPSYMRQINNLSTSQKQDEEYISYLEDENEKNKKIFLECQKSLRLATEMNFNLQLKIKDAKLEKFSPLDTEIENIQKEINTIKDKQNSLISANANLKDELEVYESNDGKLQNDLNGVLQAAESLKKEKEASERDLSALLINEQQQQIKIDQYSNSLNNQNEEIENLRNQLRELNNEIDEIKQKKSEIEQRIVNSKKDFDEKISKIAIE</sequence>
<proteinExistence type="predicted"/>
<keyword evidence="3" id="KW-1185">Reference proteome</keyword>
<gene>
    <name evidence="2" type="ORF">M9Y10_004733</name>
</gene>
<evidence type="ECO:0000313" key="3">
    <source>
        <dbReference type="Proteomes" id="UP001470230"/>
    </source>
</evidence>
<dbReference type="SUPFAM" id="SSF52058">
    <property type="entry name" value="L domain-like"/>
    <property type="match status" value="1"/>
</dbReference>
<accession>A0ABR2JJE1</accession>
<dbReference type="Proteomes" id="UP001470230">
    <property type="component" value="Unassembled WGS sequence"/>
</dbReference>
<organism evidence="2 3">
    <name type="scientific">Tritrichomonas musculus</name>
    <dbReference type="NCBI Taxonomy" id="1915356"/>
    <lineage>
        <taxon>Eukaryota</taxon>
        <taxon>Metamonada</taxon>
        <taxon>Parabasalia</taxon>
        <taxon>Tritrichomonadida</taxon>
        <taxon>Tritrichomonadidae</taxon>
        <taxon>Tritrichomonas</taxon>
    </lineage>
</organism>
<dbReference type="Gene3D" id="3.80.10.10">
    <property type="entry name" value="Ribonuclease Inhibitor"/>
    <property type="match status" value="1"/>
</dbReference>
<evidence type="ECO:0000313" key="2">
    <source>
        <dbReference type="EMBL" id="KAK8877970.1"/>
    </source>
</evidence>
<feature type="coiled-coil region" evidence="1">
    <location>
        <begin position="354"/>
        <end position="465"/>
    </location>
</feature>
<name>A0ABR2JJE1_9EUKA</name>
<dbReference type="EMBL" id="JAPFFF010000011">
    <property type="protein sequence ID" value="KAK8877970.1"/>
    <property type="molecule type" value="Genomic_DNA"/>
</dbReference>
<comment type="caution">
    <text evidence="2">The sequence shown here is derived from an EMBL/GenBank/DDBJ whole genome shotgun (WGS) entry which is preliminary data.</text>
</comment>
<protein>
    <submittedName>
        <fullName evidence="2">Uncharacterized protein</fullName>
    </submittedName>
</protein>
<evidence type="ECO:0000256" key="1">
    <source>
        <dbReference type="SAM" id="Coils"/>
    </source>
</evidence>
<dbReference type="Gene3D" id="1.10.287.1490">
    <property type="match status" value="1"/>
</dbReference>
<dbReference type="InterPro" id="IPR032675">
    <property type="entry name" value="LRR_dom_sf"/>
</dbReference>
<keyword evidence="1" id="KW-0175">Coiled coil</keyword>
<reference evidence="2 3" key="1">
    <citation type="submission" date="2024-04" db="EMBL/GenBank/DDBJ databases">
        <title>Tritrichomonas musculus Genome.</title>
        <authorList>
            <person name="Alves-Ferreira E."/>
            <person name="Grigg M."/>
            <person name="Lorenzi H."/>
            <person name="Galac M."/>
        </authorList>
    </citation>
    <scope>NUCLEOTIDE SEQUENCE [LARGE SCALE GENOMIC DNA]</scope>
    <source>
        <strain evidence="2 3">EAF2021</strain>
    </source>
</reference>